<evidence type="ECO:0000313" key="2">
    <source>
        <dbReference type="Proteomes" id="UP001469553"/>
    </source>
</evidence>
<protein>
    <submittedName>
        <fullName evidence="1">Uncharacterized protein</fullName>
    </submittedName>
</protein>
<feature type="non-terminal residue" evidence="1">
    <location>
        <position position="1"/>
    </location>
</feature>
<accession>A0ABV0ZUB7</accession>
<sequence>QPSGWFGPWELTTWGQLILEVVANPDLPLEDLPDTPKERGARNTGLYYFTTSLDAWGSQGARPKQKVGEFIVTSENWHRDRYYRFQVLWLIGQTRPLTLAPPRGYKWL</sequence>
<dbReference type="Proteomes" id="UP001469553">
    <property type="component" value="Unassembled WGS sequence"/>
</dbReference>
<dbReference type="EMBL" id="JAHRIP010074684">
    <property type="protein sequence ID" value="MEQ2309525.1"/>
    <property type="molecule type" value="Genomic_DNA"/>
</dbReference>
<reference evidence="1 2" key="1">
    <citation type="submission" date="2021-06" db="EMBL/GenBank/DDBJ databases">
        <authorList>
            <person name="Palmer J.M."/>
        </authorList>
    </citation>
    <scope>NUCLEOTIDE SEQUENCE [LARGE SCALE GENOMIC DNA]</scope>
    <source>
        <strain evidence="1 2">AS_MEX2019</strain>
        <tissue evidence="1">Muscle</tissue>
    </source>
</reference>
<organism evidence="1 2">
    <name type="scientific">Ameca splendens</name>
    <dbReference type="NCBI Taxonomy" id="208324"/>
    <lineage>
        <taxon>Eukaryota</taxon>
        <taxon>Metazoa</taxon>
        <taxon>Chordata</taxon>
        <taxon>Craniata</taxon>
        <taxon>Vertebrata</taxon>
        <taxon>Euteleostomi</taxon>
        <taxon>Actinopterygii</taxon>
        <taxon>Neopterygii</taxon>
        <taxon>Teleostei</taxon>
        <taxon>Neoteleostei</taxon>
        <taxon>Acanthomorphata</taxon>
        <taxon>Ovalentaria</taxon>
        <taxon>Atherinomorphae</taxon>
        <taxon>Cyprinodontiformes</taxon>
        <taxon>Goodeidae</taxon>
        <taxon>Ameca</taxon>
    </lineage>
</organism>
<gene>
    <name evidence="1" type="ORF">AMECASPLE_039704</name>
</gene>
<evidence type="ECO:0000313" key="1">
    <source>
        <dbReference type="EMBL" id="MEQ2309525.1"/>
    </source>
</evidence>
<proteinExistence type="predicted"/>
<comment type="caution">
    <text evidence="1">The sequence shown here is derived from an EMBL/GenBank/DDBJ whole genome shotgun (WGS) entry which is preliminary data.</text>
</comment>
<name>A0ABV0ZUB7_9TELE</name>
<keyword evidence="2" id="KW-1185">Reference proteome</keyword>